<dbReference type="AlphaFoldDB" id="A0AA86VF07"/>
<dbReference type="EMBL" id="OY731399">
    <property type="protein sequence ID" value="CAJ1933048.1"/>
    <property type="molecule type" value="Genomic_DNA"/>
</dbReference>
<dbReference type="PANTHER" id="PTHR45758">
    <property type="entry name" value="MITOFERRIN-1-RELATED"/>
    <property type="match status" value="1"/>
</dbReference>
<protein>
    <recommendedName>
        <fullName evidence="10">U3 small nucleolar RNA-associated protein 13 C-terminal domain-containing protein</fullName>
    </recommendedName>
</protein>
<feature type="repeat" description="Solcar" evidence="8">
    <location>
        <begin position="229"/>
        <end position="319"/>
    </location>
</feature>
<evidence type="ECO:0000313" key="12">
    <source>
        <dbReference type="Proteomes" id="UP001189624"/>
    </source>
</evidence>
<evidence type="ECO:0000313" key="11">
    <source>
        <dbReference type="EMBL" id="CAJ1933048.1"/>
    </source>
</evidence>
<evidence type="ECO:0000256" key="8">
    <source>
        <dbReference type="PROSITE-ProRule" id="PRU00282"/>
    </source>
</evidence>
<dbReference type="Gene3D" id="1.50.40.10">
    <property type="entry name" value="Mitochondrial carrier domain"/>
    <property type="match status" value="2"/>
</dbReference>
<dbReference type="GO" id="GO:0015093">
    <property type="term" value="F:ferrous iron transmembrane transporter activity"/>
    <property type="evidence" value="ECO:0007669"/>
    <property type="project" value="TreeGrafter"/>
</dbReference>
<evidence type="ECO:0000256" key="7">
    <source>
        <dbReference type="ARBA" id="ARBA00023136"/>
    </source>
</evidence>
<evidence type="ECO:0000256" key="1">
    <source>
        <dbReference type="ARBA" id="ARBA00004225"/>
    </source>
</evidence>
<dbReference type="InterPro" id="IPR018108">
    <property type="entry name" value="MCP_transmembrane"/>
</dbReference>
<dbReference type="Gramene" id="rna-AYBTSS11_LOCUS6130">
    <property type="protein sequence ID" value="CAJ1933048.1"/>
    <property type="gene ID" value="gene-AYBTSS11_LOCUS6130"/>
</dbReference>
<proteinExistence type="inferred from homology"/>
<dbReference type="InterPro" id="IPR013934">
    <property type="entry name" value="Utp13_C"/>
</dbReference>
<dbReference type="InterPro" id="IPR023395">
    <property type="entry name" value="MCP_dom_sf"/>
</dbReference>
<evidence type="ECO:0000256" key="2">
    <source>
        <dbReference type="ARBA" id="ARBA00006375"/>
    </source>
</evidence>
<keyword evidence="7 8" id="KW-0472">Membrane</keyword>
<accession>A0AA86VF07</accession>
<dbReference type="GO" id="GO:0032040">
    <property type="term" value="C:small-subunit processome"/>
    <property type="evidence" value="ECO:0007669"/>
    <property type="project" value="InterPro"/>
</dbReference>
<evidence type="ECO:0000256" key="4">
    <source>
        <dbReference type="ARBA" id="ARBA00022692"/>
    </source>
</evidence>
<organism evidence="11 12">
    <name type="scientific">Sphenostylis stenocarpa</name>
    <dbReference type="NCBI Taxonomy" id="92480"/>
    <lineage>
        <taxon>Eukaryota</taxon>
        <taxon>Viridiplantae</taxon>
        <taxon>Streptophyta</taxon>
        <taxon>Embryophyta</taxon>
        <taxon>Tracheophyta</taxon>
        <taxon>Spermatophyta</taxon>
        <taxon>Magnoliopsida</taxon>
        <taxon>eudicotyledons</taxon>
        <taxon>Gunneridae</taxon>
        <taxon>Pentapetalae</taxon>
        <taxon>rosids</taxon>
        <taxon>fabids</taxon>
        <taxon>Fabales</taxon>
        <taxon>Fabaceae</taxon>
        <taxon>Papilionoideae</taxon>
        <taxon>50 kb inversion clade</taxon>
        <taxon>NPAAA clade</taxon>
        <taxon>indigoferoid/millettioid clade</taxon>
        <taxon>Phaseoleae</taxon>
        <taxon>Sphenostylis</taxon>
    </lineage>
</organism>
<dbReference type="Proteomes" id="UP001189624">
    <property type="component" value="Chromosome 2"/>
</dbReference>
<name>A0AA86VF07_9FABA</name>
<evidence type="ECO:0000256" key="9">
    <source>
        <dbReference type="RuleBase" id="RU000488"/>
    </source>
</evidence>
<dbReference type="PANTHER" id="PTHR45758:SF11">
    <property type="entry name" value="MITOCHONDRIAL SUBSTRATE CARRIER FAMILY PROTEIN"/>
    <property type="match status" value="1"/>
</dbReference>
<keyword evidence="3 9" id="KW-0813">Transport</keyword>
<feature type="domain" description="U3 small nucleolar RNA-associated protein 13 C-terminal" evidence="10">
    <location>
        <begin position="332"/>
        <end position="426"/>
    </location>
</feature>
<sequence length="492" mass="54836">MYSIVSLSFRHSPPQCDTAVIDLSVTVTYVTVSLCGFALNKHPIGRKEDARAKFQNPDFRPDFHADLTVSPHDGLHFWQFMIAGSIAGCVEHMAMFPVDTVKTRMQALGLCPVKTGTVRQALKSILQWEGPSALYRGIGAMGLGAGPVHAVYFSVYETCKKRFSVGKPKNAAAHAASGVCATVASDAVFTPMDMVKQRLQLGNSGYKGVWHCAAKRGLMEVSPDSVDDERLVVHATAGAAAGALAAAGTTPFDVVKNQLQCQGVCGCDRFKSGSIGDVVRTILNKDGYRGLMRGWIPRMLFHAPGAAICWSTYEAGKSFFQDFNQQKDLELLPNCIQIAFELRMPHKLFELFAELCRKREAEDHIDRALKALGDEELHILFNYARKWNTKPRLCYIHSLYFSEFSASFLQQILFRLKELVNFLKALSHIVRGIISEYDIPSKSGNMHYIIRTTLETWVMCVVRNKCAIRTMAIHTTLEVTNTLRNSYYVYNP</sequence>
<comment type="subcellular location">
    <subcellularLocation>
        <location evidence="1">Mitochondrion membrane</location>
        <topology evidence="1">Multi-pass membrane protein</topology>
    </subcellularLocation>
</comment>
<keyword evidence="12" id="KW-1185">Reference proteome</keyword>
<evidence type="ECO:0000256" key="6">
    <source>
        <dbReference type="ARBA" id="ARBA00023128"/>
    </source>
</evidence>
<dbReference type="FunFam" id="1.50.40.10:FF:000231">
    <property type="entry name" value="Mitochondrial RNA-splicing protein MRS3"/>
    <property type="match status" value="1"/>
</dbReference>
<comment type="similarity">
    <text evidence="2 9">Belongs to the mitochondrial carrier (TC 2.A.29) family.</text>
</comment>
<dbReference type="GO" id="GO:0048250">
    <property type="term" value="P:iron import into the mitochondrion"/>
    <property type="evidence" value="ECO:0007669"/>
    <property type="project" value="TreeGrafter"/>
</dbReference>
<dbReference type="Pfam" id="PF00153">
    <property type="entry name" value="Mito_carr"/>
    <property type="match status" value="3"/>
</dbReference>
<reference evidence="11" key="1">
    <citation type="submission" date="2023-10" db="EMBL/GenBank/DDBJ databases">
        <authorList>
            <person name="Domelevo Entfellner J.-B."/>
        </authorList>
    </citation>
    <scope>NUCLEOTIDE SEQUENCE</scope>
</reference>
<evidence type="ECO:0000256" key="5">
    <source>
        <dbReference type="ARBA" id="ARBA00022989"/>
    </source>
</evidence>
<dbReference type="GO" id="GO:0006364">
    <property type="term" value="P:rRNA processing"/>
    <property type="evidence" value="ECO:0007669"/>
    <property type="project" value="InterPro"/>
</dbReference>
<gene>
    <name evidence="11" type="ORF">AYBTSS11_LOCUS6130</name>
</gene>
<dbReference type="GO" id="GO:0031966">
    <property type="term" value="C:mitochondrial membrane"/>
    <property type="evidence" value="ECO:0007669"/>
    <property type="project" value="UniProtKB-SubCell"/>
</dbReference>
<feature type="repeat" description="Solcar" evidence="8">
    <location>
        <begin position="75"/>
        <end position="162"/>
    </location>
</feature>
<keyword evidence="6" id="KW-0496">Mitochondrion</keyword>
<dbReference type="PROSITE" id="PS50920">
    <property type="entry name" value="SOLCAR"/>
    <property type="match status" value="2"/>
</dbReference>
<evidence type="ECO:0000256" key="3">
    <source>
        <dbReference type="ARBA" id="ARBA00022448"/>
    </source>
</evidence>
<keyword evidence="5" id="KW-1133">Transmembrane helix</keyword>
<dbReference type="SUPFAM" id="SSF103506">
    <property type="entry name" value="Mitochondrial carrier"/>
    <property type="match status" value="1"/>
</dbReference>
<keyword evidence="4 8" id="KW-0812">Transmembrane</keyword>
<dbReference type="Pfam" id="PF08625">
    <property type="entry name" value="Utp13"/>
    <property type="match status" value="1"/>
</dbReference>
<evidence type="ECO:0000259" key="10">
    <source>
        <dbReference type="Pfam" id="PF08625"/>
    </source>
</evidence>